<dbReference type="RefSeq" id="WP_248361343.1">
    <property type="nucleotide sequence ID" value="NZ_AP025591.1"/>
</dbReference>
<gene>
    <name evidence="1" type="ORF">AMOR_23780</name>
</gene>
<proteinExistence type="predicted"/>
<evidence type="ECO:0000313" key="1">
    <source>
        <dbReference type="EMBL" id="BDG03382.1"/>
    </source>
</evidence>
<sequence length="172" mass="18740">MRATKGRLLAVVAIQVAILAAIPLRQVRARTGGTEITLDTLPVDPRDLLSGHYVILRFKAEEPPPDLVDGAVQLDAPAWLVLERAEPAWRAVAVVRDRPAARPDRVAIRTTFTRGHPDILYAERFYIPEARRAEVDAALAASRGVALVDLRVDGAGNVALVRFRVGGLVLED</sequence>
<dbReference type="Pfam" id="PF14345">
    <property type="entry name" value="GDYXXLXY"/>
    <property type="match status" value="1"/>
</dbReference>
<protein>
    <recommendedName>
        <fullName evidence="3">Membrane-anchored protein</fullName>
    </recommendedName>
</protein>
<accession>A0ABM7WV74</accession>
<organism evidence="1 2">
    <name type="scientific">Anaeromyxobacter oryzae</name>
    <dbReference type="NCBI Taxonomy" id="2918170"/>
    <lineage>
        <taxon>Bacteria</taxon>
        <taxon>Pseudomonadati</taxon>
        <taxon>Myxococcota</taxon>
        <taxon>Myxococcia</taxon>
        <taxon>Myxococcales</taxon>
        <taxon>Cystobacterineae</taxon>
        <taxon>Anaeromyxobacteraceae</taxon>
        <taxon>Anaeromyxobacter</taxon>
    </lineage>
</organism>
<dbReference type="InterPro" id="IPR025833">
    <property type="entry name" value="GDYXXLXY"/>
</dbReference>
<evidence type="ECO:0008006" key="3">
    <source>
        <dbReference type="Google" id="ProtNLM"/>
    </source>
</evidence>
<evidence type="ECO:0000313" key="2">
    <source>
        <dbReference type="Proteomes" id="UP001162891"/>
    </source>
</evidence>
<dbReference type="EMBL" id="AP025591">
    <property type="protein sequence ID" value="BDG03382.1"/>
    <property type="molecule type" value="Genomic_DNA"/>
</dbReference>
<name>A0ABM7WV74_9BACT</name>
<reference evidence="2" key="1">
    <citation type="journal article" date="2022" name="Int. J. Syst. Evol. Microbiol.">
        <title>Anaeromyxobacter oryzae sp. nov., Anaeromyxobacter diazotrophicus sp. nov. and Anaeromyxobacter paludicola sp. nov., isolated from paddy soils.</title>
        <authorList>
            <person name="Itoh H."/>
            <person name="Xu Z."/>
            <person name="Mise K."/>
            <person name="Masuda Y."/>
            <person name="Ushijima N."/>
            <person name="Hayakawa C."/>
            <person name="Shiratori Y."/>
            <person name="Senoo K."/>
        </authorList>
    </citation>
    <scope>NUCLEOTIDE SEQUENCE [LARGE SCALE GENOMIC DNA]</scope>
    <source>
        <strain evidence="2">Red232</strain>
    </source>
</reference>
<dbReference type="Proteomes" id="UP001162891">
    <property type="component" value="Chromosome"/>
</dbReference>
<keyword evidence="2" id="KW-1185">Reference proteome</keyword>